<feature type="region of interest" description="Disordered" evidence="1">
    <location>
        <begin position="557"/>
        <end position="576"/>
    </location>
</feature>
<feature type="region of interest" description="Disordered" evidence="1">
    <location>
        <begin position="223"/>
        <end position="267"/>
    </location>
</feature>
<gene>
    <name evidence="2" type="ORF">TTHERM_00149540</name>
</gene>
<organism evidence="2 3">
    <name type="scientific">Tetrahymena thermophila (strain SB210)</name>
    <dbReference type="NCBI Taxonomy" id="312017"/>
    <lineage>
        <taxon>Eukaryota</taxon>
        <taxon>Sar</taxon>
        <taxon>Alveolata</taxon>
        <taxon>Ciliophora</taxon>
        <taxon>Intramacronucleata</taxon>
        <taxon>Oligohymenophorea</taxon>
        <taxon>Hymenostomatida</taxon>
        <taxon>Tetrahymenina</taxon>
        <taxon>Tetrahymenidae</taxon>
        <taxon>Tetrahymena</taxon>
    </lineage>
</organism>
<dbReference type="OrthoDB" id="287066at2759"/>
<dbReference type="KEGG" id="tet:TTHERM_00149540"/>
<feature type="region of interest" description="Disordered" evidence="1">
    <location>
        <begin position="162"/>
        <end position="198"/>
    </location>
</feature>
<dbReference type="AlphaFoldDB" id="I7M2U9"/>
<dbReference type="GeneID" id="7826011"/>
<feature type="compositionally biased region" description="Low complexity" evidence="1">
    <location>
        <begin position="1"/>
        <end position="28"/>
    </location>
</feature>
<evidence type="ECO:0000256" key="1">
    <source>
        <dbReference type="SAM" id="MobiDB-lite"/>
    </source>
</evidence>
<protein>
    <submittedName>
        <fullName evidence="2">Uncharacterized protein</fullName>
    </submittedName>
</protein>
<dbReference type="RefSeq" id="XP_001021589.1">
    <property type="nucleotide sequence ID" value="XM_001021589.3"/>
</dbReference>
<feature type="region of interest" description="Disordered" evidence="1">
    <location>
        <begin position="1"/>
        <end position="31"/>
    </location>
</feature>
<name>I7M2U9_TETTS</name>
<feature type="compositionally biased region" description="Polar residues" evidence="1">
    <location>
        <begin position="565"/>
        <end position="576"/>
    </location>
</feature>
<evidence type="ECO:0000313" key="3">
    <source>
        <dbReference type="Proteomes" id="UP000009168"/>
    </source>
</evidence>
<dbReference type="InParanoid" id="I7M2U9"/>
<reference evidence="3" key="1">
    <citation type="journal article" date="2006" name="PLoS Biol.">
        <title>Macronuclear genome sequence of the ciliate Tetrahymena thermophila, a model eukaryote.</title>
        <authorList>
            <person name="Eisen J.A."/>
            <person name="Coyne R.S."/>
            <person name="Wu M."/>
            <person name="Wu D."/>
            <person name="Thiagarajan M."/>
            <person name="Wortman J.R."/>
            <person name="Badger J.H."/>
            <person name="Ren Q."/>
            <person name="Amedeo P."/>
            <person name="Jones K.M."/>
            <person name="Tallon L.J."/>
            <person name="Delcher A.L."/>
            <person name="Salzberg S.L."/>
            <person name="Silva J.C."/>
            <person name="Haas B.J."/>
            <person name="Majoros W.H."/>
            <person name="Farzad M."/>
            <person name="Carlton J.M."/>
            <person name="Smith R.K. Jr."/>
            <person name="Garg J."/>
            <person name="Pearlman R.E."/>
            <person name="Karrer K.M."/>
            <person name="Sun L."/>
            <person name="Manning G."/>
            <person name="Elde N.C."/>
            <person name="Turkewitz A.P."/>
            <person name="Asai D.J."/>
            <person name="Wilkes D.E."/>
            <person name="Wang Y."/>
            <person name="Cai H."/>
            <person name="Collins K."/>
            <person name="Stewart B.A."/>
            <person name="Lee S.R."/>
            <person name="Wilamowska K."/>
            <person name="Weinberg Z."/>
            <person name="Ruzzo W.L."/>
            <person name="Wloga D."/>
            <person name="Gaertig J."/>
            <person name="Frankel J."/>
            <person name="Tsao C.-C."/>
            <person name="Gorovsky M.A."/>
            <person name="Keeling P.J."/>
            <person name="Waller R.F."/>
            <person name="Patron N.J."/>
            <person name="Cherry J.M."/>
            <person name="Stover N.A."/>
            <person name="Krieger C.J."/>
            <person name="del Toro C."/>
            <person name="Ryder H.F."/>
            <person name="Williamson S.C."/>
            <person name="Barbeau R.A."/>
            <person name="Hamilton E.P."/>
            <person name="Orias E."/>
        </authorList>
    </citation>
    <scope>NUCLEOTIDE SEQUENCE [LARGE SCALE GENOMIC DNA]</scope>
    <source>
        <strain evidence="3">SB210</strain>
    </source>
</reference>
<sequence length="590" mass="66819">MSFNDQNSLNPTLNNSNNPNNNTNTTQNMFSATNTSKNINNECKTSQNGNNSSINNNNYLDFDFNDCDLFGGNNHSNLGNMMGGALHNHHQQQNNFFFDGTFGGCGTTSAPQGQGHIYFAPVKYGYLGQQEEQIFHDKQMNNIPDFEFGNYFSGNNHNNAYSLNPMGSINNTQNNNNQNGNNNSSNNQGSSNNNNNSFLPNNFLFSTYNTNNAVDLADLFPPEPVPKLENKQNSNGNYYMENADQFSPSHHNASNNNNNLSHNSSSQQPIITKTECSTNHCSSNTGLMNNCNNVLGNCNNFIGSTFNMNANNGNMFGDRSGIQMMPTQNPYGNHHNQPCAQTHYGMINDHSHLSNMHQTQHMMGNNQMPNYHHLASNNIHPTLPMIQQHNQQAQNISIIAGNKGNVFSIVRDQQKEKKKDYDKNICRYITRQVVRSFSSPDFKNKVLLIINEIYPDAPSQNKIQIYKDVTEFFLGEIENLSGFRALKDMLVVNPDMDGTILATQKKIFRDFMRWYLKERYFRNIINGNMKDKLAFIRYKNKIMLHYINKPHKWNSNKKKRLGKVSSPTNASQNANGNALFSSVNLSKQEY</sequence>
<dbReference type="Proteomes" id="UP000009168">
    <property type="component" value="Unassembled WGS sequence"/>
</dbReference>
<feature type="compositionally biased region" description="Low complexity" evidence="1">
    <location>
        <begin position="247"/>
        <end position="266"/>
    </location>
</feature>
<accession>I7M2U9</accession>
<dbReference type="HOGENOM" id="CLU_462736_0_0_1"/>
<dbReference type="EMBL" id="GG662603">
    <property type="protein sequence ID" value="EAS01344.1"/>
    <property type="molecule type" value="Genomic_DNA"/>
</dbReference>
<evidence type="ECO:0000313" key="2">
    <source>
        <dbReference type="EMBL" id="EAS01344.1"/>
    </source>
</evidence>
<proteinExistence type="predicted"/>
<dbReference type="eggNOG" id="ENOG502SZBW">
    <property type="taxonomic scope" value="Eukaryota"/>
</dbReference>
<feature type="compositionally biased region" description="Low complexity" evidence="1">
    <location>
        <begin position="167"/>
        <end position="197"/>
    </location>
</feature>
<keyword evidence="3" id="KW-1185">Reference proteome</keyword>